<dbReference type="PANTHER" id="PTHR31220:SF1">
    <property type="entry name" value="GH21176P"/>
    <property type="match status" value="1"/>
</dbReference>
<keyword evidence="9" id="KW-1185">Reference proteome</keyword>
<proteinExistence type="inferred from homology"/>
<evidence type="ECO:0000256" key="1">
    <source>
        <dbReference type="ARBA" id="ARBA00004236"/>
    </source>
</evidence>
<dbReference type="AlphaFoldDB" id="A0ABD2WJ12"/>
<dbReference type="Pfam" id="PF09790">
    <property type="entry name" value="Hyccin"/>
    <property type="match status" value="1"/>
</dbReference>
<reference evidence="8 9" key="1">
    <citation type="journal article" date="2024" name="bioRxiv">
        <title>A reference genome for Trichogramma kaykai: A tiny desert-dwelling parasitoid wasp with competing sex-ratio distorters.</title>
        <authorList>
            <person name="Culotta J."/>
            <person name="Lindsey A.R."/>
        </authorList>
    </citation>
    <scope>NUCLEOTIDE SEQUENCE [LARGE SCALE GENOMIC DNA]</scope>
    <source>
        <strain evidence="8 9">KSX58</strain>
    </source>
</reference>
<evidence type="ECO:0008006" key="10">
    <source>
        <dbReference type="Google" id="ProtNLM"/>
    </source>
</evidence>
<protein>
    <recommendedName>
        <fullName evidence="10">Hyccin</fullName>
    </recommendedName>
</protein>
<evidence type="ECO:0000256" key="3">
    <source>
        <dbReference type="ARBA" id="ARBA00022475"/>
    </source>
</evidence>
<evidence type="ECO:0000256" key="2">
    <source>
        <dbReference type="ARBA" id="ARBA00004514"/>
    </source>
</evidence>
<feature type="compositionally biased region" description="Polar residues" evidence="7">
    <location>
        <begin position="295"/>
        <end position="308"/>
    </location>
</feature>
<feature type="compositionally biased region" description="Basic and acidic residues" evidence="7">
    <location>
        <begin position="446"/>
        <end position="459"/>
    </location>
</feature>
<evidence type="ECO:0000256" key="5">
    <source>
        <dbReference type="ARBA" id="ARBA00023136"/>
    </source>
</evidence>
<sequence length="509" mass="56438">MVESLINEWLSDCKGISALELSTFANNLDQDEEIVQALYGLFEERSKHSQLLEAACDQLFDFYRSREIKLQRFTLQFIPTLIYIYLNAAAHGDIKNCRTVETLLLGIYNLELVDKNGEPKAVTFRLPSLAMMSIYHEPSSLAPASLTESAVRRFEECNSRFVSWGPLKYVETLNAQNRLKVMTALLFIFNQQLGFFNKSVLEQSCKVASQLVTQGFMNLGHPQRTSYGGTDSSFVPKLLPRIPVNNQFLLEILHTIYFSMYNNCWYAGVQSADDIHHRGCYETYPDVMLVTNAIRNSSSSGPPSQTAEGASGISVSSTSTSSVMKSMITNASFRAKKLPDDLDANLFDNDGNNSGEKSDQATNQQHQQQQASTSHQKTPNVAKRRAWLWKNPLHNSFDEADIASADRHQGPSSSEASRRGSVCSSQSSPNRASPRRGGAGSSGAKSKKDGQRSRRESLKDASANAAQKLYRVLEEQALGEAVGKLGLKSKNPNSTQQQQQQDDESTGSR</sequence>
<keyword evidence="5" id="KW-0472">Membrane</keyword>
<evidence type="ECO:0000256" key="7">
    <source>
        <dbReference type="SAM" id="MobiDB-lite"/>
    </source>
</evidence>
<feature type="region of interest" description="Disordered" evidence="7">
    <location>
        <begin position="484"/>
        <end position="509"/>
    </location>
</feature>
<keyword evidence="3" id="KW-1003">Cell membrane</keyword>
<name>A0ABD2WJ12_9HYME</name>
<dbReference type="EMBL" id="JBJJXI010000102">
    <property type="protein sequence ID" value="KAL3392715.1"/>
    <property type="molecule type" value="Genomic_DNA"/>
</dbReference>
<comment type="similarity">
    <text evidence="6">Belongs to the Hyccin family.</text>
</comment>
<dbReference type="PANTHER" id="PTHR31220">
    <property type="entry name" value="HYCCIN RELATED"/>
    <property type="match status" value="1"/>
</dbReference>
<evidence type="ECO:0000313" key="8">
    <source>
        <dbReference type="EMBL" id="KAL3392715.1"/>
    </source>
</evidence>
<comment type="caution">
    <text evidence="8">The sequence shown here is derived from an EMBL/GenBank/DDBJ whole genome shotgun (WGS) entry which is preliminary data.</text>
</comment>
<dbReference type="GO" id="GO:0005886">
    <property type="term" value="C:plasma membrane"/>
    <property type="evidence" value="ECO:0007669"/>
    <property type="project" value="UniProtKB-SubCell"/>
</dbReference>
<comment type="subcellular location">
    <subcellularLocation>
        <location evidence="1">Cell membrane</location>
    </subcellularLocation>
    <subcellularLocation>
        <location evidence="2">Cytoplasm</location>
        <location evidence="2">Cytosol</location>
    </subcellularLocation>
</comment>
<evidence type="ECO:0000313" key="9">
    <source>
        <dbReference type="Proteomes" id="UP001627154"/>
    </source>
</evidence>
<feature type="compositionally biased region" description="Low complexity" evidence="7">
    <location>
        <begin position="360"/>
        <end position="376"/>
    </location>
</feature>
<gene>
    <name evidence="8" type="ORF">TKK_012763</name>
</gene>
<feature type="region of interest" description="Disordered" evidence="7">
    <location>
        <begin position="295"/>
        <end position="316"/>
    </location>
</feature>
<dbReference type="InterPro" id="IPR018619">
    <property type="entry name" value="Hyccin"/>
</dbReference>
<feature type="region of interest" description="Disordered" evidence="7">
    <location>
        <begin position="344"/>
        <end position="381"/>
    </location>
</feature>
<feature type="compositionally biased region" description="Low complexity" evidence="7">
    <location>
        <begin position="419"/>
        <end position="436"/>
    </location>
</feature>
<evidence type="ECO:0000256" key="6">
    <source>
        <dbReference type="ARBA" id="ARBA00034482"/>
    </source>
</evidence>
<organism evidence="8 9">
    <name type="scientific">Trichogramma kaykai</name>
    <dbReference type="NCBI Taxonomy" id="54128"/>
    <lineage>
        <taxon>Eukaryota</taxon>
        <taxon>Metazoa</taxon>
        <taxon>Ecdysozoa</taxon>
        <taxon>Arthropoda</taxon>
        <taxon>Hexapoda</taxon>
        <taxon>Insecta</taxon>
        <taxon>Pterygota</taxon>
        <taxon>Neoptera</taxon>
        <taxon>Endopterygota</taxon>
        <taxon>Hymenoptera</taxon>
        <taxon>Apocrita</taxon>
        <taxon>Proctotrupomorpha</taxon>
        <taxon>Chalcidoidea</taxon>
        <taxon>Trichogrammatidae</taxon>
        <taxon>Trichogramma</taxon>
    </lineage>
</organism>
<dbReference type="Proteomes" id="UP001627154">
    <property type="component" value="Unassembled WGS sequence"/>
</dbReference>
<accession>A0ABD2WJ12</accession>
<feature type="region of interest" description="Disordered" evidence="7">
    <location>
        <begin position="404"/>
        <end position="462"/>
    </location>
</feature>
<evidence type="ECO:0000256" key="4">
    <source>
        <dbReference type="ARBA" id="ARBA00022490"/>
    </source>
</evidence>
<dbReference type="GO" id="GO:0005829">
    <property type="term" value="C:cytosol"/>
    <property type="evidence" value="ECO:0007669"/>
    <property type="project" value="UniProtKB-SubCell"/>
</dbReference>
<keyword evidence="4" id="KW-0963">Cytoplasm</keyword>